<reference evidence="2" key="1">
    <citation type="submission" date="2019-08" db="EMBL/GenBank/DDBJ databases">
        <title>The genome of the North American firefly Photinus pyralis.</title>
        <authorList>
            <consortium name="Photinus pyralis genome working group"/>
            <person name="Fallon T.R."/>
            <person name="Sander Lower S.E."/>
            <person name="Weng J.-K."/>
        </authorList>
    </citation>
    <scope>NUCLEOTIDE SEQUENCE</scope>
    <source>
        <strain evidence="2">TRF0915ILg1</strain>
        <tissue evidence="2">Whole body</tissue>
    </source>
</reference>
<proteinExistence type="predicted"/>
<feature type="transmembrane region" description="Helical" evidence="1">
    <location>
        <begin position="98"/>
        <end position="118"/>
    </location>
</feature>
<evidence type="ECO:0000313" key="2">
    <source>
        <dbReference type="EMBL" id="KAF2881369.1"/>
    </source>
</evidence>
<evidence type="ECO:0000256" key="1">
    <source>
        <dbReference type="SAM" id="Phobius"/>
    </source>
</evidence>
<dbReference type="AlphaFoldDB" id="A0A8K0G0M5"/>
<gene>
    <name evidence="2" type="ORF">ILUMI_24812</name>
</gene>
<accession>A0A8K0G0M5</accession>
<dbReference type="OrthoDB" id="4794873at2759"/>
<dbReference type="PANTHER" id="PTHR11161">
    <property type="entry name" value="O-ACYLTRANSFERASE"/>
    <property type="match status" value="1"/>
</dbReference>
<evidence type="ECO:0000313" key="3">
    <source>
        <dbReference type="Proteomes" id="UP000801492"/>
    </source>
</evidence>
<feature type="transmembrane region" description="Helical" evidence="1">
    <location>
        <begin position="180"/>
        <end position="201"/>
    </location>
</feature>
<feature type="transmembrane region" description="Helical" evidence="1">
    <location>
        <begin position="32"/>
        <end position="53"/>
    </location>
</feature>
<keyword evidence="1" id="KW-0472">Membrane</keyword>
<protein>
    <recommendedName>
        <fullName evidence="4">Acyltransferase 3 domain-containing protein</fullName>
    </recommendedName>
</protein>
<dbReference type="PANTHER" id="PTHR11161:SF4">
    <property type="entry name" value="DROP DEAD"/>
    <property type="match status" value="1"/>
</dbReference>
<feature type="transmembrane region" description="Helical" evidence="1">
    <location>
        <begin position="139"/>
        <end position="160"/>
    </location>
</feature>
<keyword evidence="1" id="KW-1133">Transmembrane helix</keyword>
<dbReference type="InterPro" id="IPR052728">
    <property type="entry name" value="O2_lipid_transport_reg"/>
</dbReference>
<sequence>MRYYVTYTKRLSNYVHFGTSIEQLFSTADNMYILPAHRATVYIMGILLGYLLQNCKTIRLTSPQIHLGNAIALLSFCISFFGPSFMGSMDYIYNPRDAAWYAAFAPIFWCISFAWIIFTSHIGQSTLLGQLFSMRLFLITTRISYAIYLVQFPVFFYNIGITRAPETYSFLYKNIDLNEFFWILVYSVVLTLLFEMPFHTIRNIMLKRKPKEIKHVEIKQKQQ</sequence>
<evidence type="ECO:0008006" key="4">
    <source>
        <dbReference type="Google" id="ProtNLM"/>
    </source>
</evidence>
<dbReference type="Proteomes" id="UP000801492">
    <property type="component" value="Unassembled WGS sequence"/>
</dbReference>
<dbReference type="EMBL" id="VTPC01090748">
    <property type="protein sequence ID" value="KAF2881369.1"/>
    <property type="molecule type" value="Genomic_DNA"/>
</dbReference>
<name>A0A8K0G0M5_IGNLU</name>
<organism evidence="2 3">
    <name type="scientific">Ignelater luminosus</name>
    <name type="common">Cucubano</name>
    <name type="synonym">Pyrophorus luminosus</name>
    <dbReference type="NCBI Taxonomy" id="2038154"/>
    <lineage>
        <taxon>Eukaryota</taxon>
        <taxon>Metazoa</taxon>
        <taxon>Ecdysozoa</taxon>
        <taxon>Arthropoda</taxon>
        <taxon>Hexapoda</taxon>
        <taxon>Insecta</taxon>
        <taxon>Pterygota</taxon>
        <taxon>Neoptera</taxon>
        <taxon>Endopterygota</taxon>
        <taxon>Coleoptera</taxon>
        <taxon>Polyphaga</taxon>
        <taxon>Elateriformia</taxon>
        <taxon>Elateroidea</taxon>
        <taxon>Elateridae</taxon>
        <taxon>Agrypninae</taxon>
        <taxon>Pyrophorini</taxon>
        <taxon>Ignelater</taxon>
    </lineage>
</organism>
<comment type="caution">
    <text evidence="2">The sequence shown here is derived from an EMBL/GenBank/DDBJ whole genome shotgun (WGS) entry which is preliminary data.</text>
</comment>
<keyword evidence="3" id="KW-1185">Reference proteome</keyword>
<keyword evidence="1" id="KW-0812">Transmembrane</keyword>
<feature type="transmembrane region" description="Helical" evidence="1">
    <location>
        <begin position="65"/>
        <end position="86"/>
    </location>
</feature>